<gene>
    <name evidence="2" type="ORF">KUF71_013402</name>
</gene>
<evidence type="ECO:0000313" key="2">
    <source>
        <dbReference type="EMBL" id="KAK3925133.1"/>
    </source>
</evidence>
<feature type="compositionally biased region" description="Low complexity" evidence="1">
    <location>
        <begin position="128"/>
        <end position="139"/>
    </location>
</feature>
<proteinExistence type="predicted"/>
<feature type="region of interest" description="Disordered" evidence="1">
    <location>
        <begin position="204"/>
        <end position="226"/>
    </location>
</feature>
<feature type="region of interest" description="Disordered" evidence="1">
    <location>
        <begin position="1"/>
        <end position="139"/>
    </location>
</feature>
<keyword evidence="3" id="KW-1185">Reference proteome</keyword>
<feature type="compositionally biased region" description="Basic and acidic residues" evidence="1">
    <location>
        <begin position="29"/>
        <end position="48"/>
    </location>
</feature>
<evidence type="ECO:0000313" key="3">
    <source>
        <dbReference type="Proteomes" id="UP001219518"/>
    </source>
</evidence>
<dbReference type="EMBL" id="JAHWGI010001219">
    <property type="protein sequence ID" value="KAK3925133.1"/>
    <property type="molecule type" value="Genomic_DNA"/>
</dbReference>
<name>A0AAE1HPV5_9NEOP</name>
<feature type="compositionally biased region" description="Polar residues" evidence="1">
    <location>
        <begin position="57"/>
        <end position="69"/>
    </location>
</feature>
<reference evidence="2" key="2">
    <citation type="journal article" date="2023" name="BMC Genomics">
        <title>Pest status, molecular evolution, and epigenetic factors derived from the genome assembly of Frankliniella fusca, a thysanopteran phytovirus vector.</title>
        <authorList>
            <person name="Catto M.A."/>
            <person name="Labadie P.E."/>
            <person name="Jacobson A.L."/>
            <person name="Kennedy G.G."/>
            <person name="Srinivasan R."/>
            <person name="Hunt B.G."/>
        </authorList>
    </citation>
    <scope>NUCLEOTIDE SEQUENCE</scope>
    <source>
        <strain evidence="2">PL_HMW_Pooled</strain>
    </source>
</reference>
<feature type="compositionally biased region" description="Polar residues" evidence="1">
    <location>
        <begin position="108"/>
        <end position="127"/>
    </location>
</feature>
<comment type="caution">
    <text evidence="2">The sequence shown here is derived from an EMBL/GenBank/DDBJ whole genome shotgun (WGS) entry which is preliminary data.</text>
</comment>
<dbReference type="AlphaFoldDB" id="A0AAE1HPV5"/>
<dbReference type="Proteomes" id="UP001219518">
    <property type="component" value="Unassembled WGS sequence"/>
</dbReference>
<accession>A0AAE1HPV5</accession>
<organism evidence="2 3">
    <name type="scientific">Frankliniella fusca</name>
    <dbReference type="NCBI Taxonomy" id="407009"/>
    <lineage>
        <taxon>Eukaryota</taxon>
        <taxon>Metazoa</taxon>
        <taxon>Ecdysozoa</taxon>
        <taxon>Arthropoda</taxon>
        <taxon>Hexapoda</taxon>
        <taxon>Insecta</taxon>
        <taxon>Pterygota</taxon>
        <taxon>Neoptera</taxon>
        <taxon>Paraneoptera</taxon>
        <taxon>Thysanoptera</taxon>
        <taxon>Terebrantia</taxon>
        <taxon>Thripoidea</taxon>
        <taxon>Thripidae</taxon>
        <taxon>Frankliniella</taxon>
    </lineage>
</organism>
<evidence type="ECO:0000256" key="1">
    <source>
        <dbReference type="SAM" id="MobiDB-lite"/>
    </source>
</evidence>
<sequence length="226" mass="25875">MCLIKMNECFEDESESPKVRGGPSRTTLWRRERDKKRAREDNDERVAESLDGEETAHSSCSFQAFQASHSPPKEVNSKQCFEQRKDTLDREDSADNNCSLQEFLDQRNPLNEENSEQISEQGSSDQFSLANASLSSESETLPRNFVERFLRQDHEECDSDASSCLDGEFSFEGENIEGNLDDNIMENDMENDVENEYEFQVINDSPESNACESEEDVENIEPQRAL</sequence>
<reference evidence="2" key="1">
    <citation type="submission" date="2021-07" db="EMBL/GenBank/DDBJ databases">
        <authorList>
            <person name="Catto M.A."/>
            <person name="Jacobson A."/>
            <person name="Kennedy G."/>
            <person name="Labadie P."/>
            <person name="Hunt B.G."/>
            <person name="Srinivasan R."/>
        </authorList>
    </citation>
    <scope>NUCLEOTIDE SEQUENCE</scope>
    <source>
        <strain evidence="2">PL_HMW_Pooled</strain>
        <tissue evidence="2">Head</tissue>
    </source>
</reference>
<feature type="compositionally biased region" description="Basic and acidic residues" evidence="1">
    <location>
        <begin position="71"/>
        <end position="93"/>
    </location>
</feature>
<protein>
    <submittedName>
        <fullName evidence="2">Transcription factor BHLH062</fullName>
    </submittedName>
</protein>